<evidence type="ECO:0000313" key="1">
    <source>
        <dbReference type="EMBL" id="RRG24644.1"/>
    </source>
</evidence>
<evidence type="ECO:0000313" key="2">
    <source>
        <dbReference type="Proteomes" id="UP000285794"/>
    </source>
</evidence>
<evidence type="ECO:0008006" key="3">
    <source>
        <dbReference type="Google" id="ProtNLM"/>
    </source>
</evidence>
<organism evidence="1 2">
    <name type="scientific">Ancylomarina euxinus</name>
    <dbReference type="NCBI Taxonomy" id="2283627"/>
    <lineage>
        <taxon>Bacteria</taxon>
        <taxon>Pseudomonadati</taxon>
        <taxon>Bacteroidota</taxon>
        <taxon>Bacteroidia</taxon>
        <taxon>Marinilabiliales</taxon>
        <taxon>Marinifilaceae</taxon>
        <taxon>Ancylomarina</taxon>
    </lineage>
</organism>
<accession>A0A425Y8J7</accession>
<dbReference type="RefSeq" id="WP_125029044.1">
    <property type="nucleotide sequence ID" value="NZ_JAPXVP010000001.1"/>
</dbReference>
<dbReference type="EMBL" id="QQWG01000001">
    <property type="protein sequence ID" value="RRG24644.1"/>
    <property type="molecule type" value="Genomic_DNA"/>
</dbReference>
<protein>
    <recommendedName>
        <fullName evidence="3">Lipocalin-like domain-containing protein</fullName>
    </recommendedName>
</protein>
<comment type="caution">
    <text evidence="1">The sequence shown here is derived from an EMBL/GenBank/DDBJ whole genome shotgun (WGS) entry which is preliminary data.</text>
</comment>
<sequence length="116" mass="13275">MDSLSGKWLYEEDYSYGKAKGELFLKQIGKRLIGKIIFLENIDSSNSVMVQEFVEGEINGSQVILQATEYDIIHSDQSIFYELDCWKGVLLNEFTIEGESLDNQGIYGSFIFQKVQ</sequence>
<proteinExistence type="predicted"/>
<dbReference type="AlphaFoldDB" id="A0A425Y8J7"/>
<reference evidence="1 2" key="1">
    <citation type="submission" date="2018-07" db="EMBL/GenBank/DDBJ databases">
        <title>Draft genome sequence of Ancylomarina sp. M1P.</title>
        <authorList>
            <person name="Yadav S."/>
            <person name="Villanueva L."/>
            <person name="Damste J.S.S."/>
        </authorList>
    </citation>
    <scope>NUCLEOTIDE SEQUENCE [LARGE SCALE GENOMIC DNA]</scope>
    <source>
        <strain evidence="1 2">M1P</strain>
    </source>
</reference>
<dbReference type="Proteomes" id="UP000285794">
    <property type="component" value="Unassembled WGS sequence"/>
</dbReference>
<gene>
    <name evidence="1" type="ORF">DWB61_01090</name>
</gene>
<dbReference type="OrthoDB" id="1120098at2"/>
<keyword evidence="2" id="KW-1185">Reference proteome</keyword>
<name>A0A425Y8J7_9BACT</name>